<organism evidence="3 4">
    <name type="scientific">Cymbomonas tetramitiformis</name>
    <dbReference type="NCBI Taxonomy" id="36881"/>
    <lineage>
        <taxon>Eukaryota</taxon>
        <taxon>Viridiplantae</taxon>
        <taxon>Chlorophyta</taxon>
        <taxon>Pyramimonadophyceae</taxon>
        <taxon>Pyramimonadales</taxon>
        <taxon>Pyramimonadaceae</taxon>
        <taxon>Cymbomonas</taxon>
    </lineage>
</organism>
<name>A0AAE0F1C9_9CHLO</name>
<dbReference type="PANTHER" id="PTHR46444">
    <property type="entry name" value="DCD (DEVELOPMENT AND CELL DEATH) DOMAIN PROTEIN-RELATED"/>
    <property type="match status" value="1"/>
</dbReference>
<dbReference type="Pfam" id="PF10539">
    <property type="entry name" value="Dev_Cell_Death"/>
    <property type="match status" value="1"/>
</dbReference>
<feature type="domain" description="DCD" evidence="2">
    <location>
        <begin position="170"/>
        <end position="292"/>
    </location>
</feature>
<dbReference type="Proteomes" id="UP001190700">
    <property type="component" value="Unassembled WGS sequence"/>
</dbReference>
<feature type="compositionally biased region" description="Low complexity" evidence="1">
    <location>
        <begin position="130"/>
        <end position="142"/>
    </location>
</feature>
<dbReference type="EMBL" id="LGRX02029516">
    <property type="protein sequence ID" value="KAK3246745.1"/>
    <property type="molecule type" value="Genomic_DNA"/>
</dbReference>
<evidence type="ECO:0000256" key="1">
    <source>
        <dbReference type="SAM" id="MobiDB-lite"/>
    </source>
</evidence>
<keyword evidence="4" id="KW-1185">Reference proteome</keyword>
<evidence type="ECO:0000313" key="4">
    <source>
        <dbReference type="Proteomes" id="UP001190700"/>
    </source>
</evidence>
<gene>
    <name evidence="3" type="ORF">CYMTET_43730</name>
</gene>
<dbReference type="SMART" id="SM00767">
    <property type="entry name" value="DCD"/>
    <property type="match status" value="1"/>
</dbReference>
<evidence type="ECO:0000259" key="2">
    <source>
        <dbReference type="PROSITE" id="PS51222"/>
    </source>
</evidence>
<dbReference type="PROSITE" id="PS51222">
    <property type="entry name" value="DCD"/>
    <property type="match status" value="1"/>
</dbReference>
<comment type="caution">
    <text evidence="3">The sequence shown here is derived from an EMBL/GenBank/DDBJ whole genome shotgun (WGS) entry which is preliminary data.</text>
</comment>
<feature type="region of interest" description="Disordered" evidence="1">
    <location>
        <begin position="105"/>
        <end position="163"/>
    </location>
</feature>
<evidence type="ECO:0000313" key="3">
    <source>
        <dbReference type="EMBL" id="KAK3246745.1"/>
    </source>
</evidence>
<sequence length="296" mass="31962">MPFHVGAGLLPSASGNGTLLTALPSHSPMLLAPQMARYPSDVPQTYGDIAGFPLSVPALGRYQADEVNYAPTPYLSHPLALPHTQLAVPSISTLQSQTTGLHFAESRNRSRAASAGRSAVHGGVRKPARQKAVTAATTKQTAGSAASRKVQASEAAKRREEDSAGFPEISFTSGFIFRCSSQTLEECMTRYLFGSSHWDWDSIKQIGPETAVFLYDTSKKILHGIFVATEKGMNLEPGAWDGRFPAQARVRVWHAAPPLPLQDVMSVVGGKKRFKTFLDETQVSALLKVLKEKSAE</sequence>
<proteinExistence type="predicted"/>
<reference evidence="3 4" key="1">
    <citation type="journal article" date="2015" name="Genome Biol. Evol.">
        <title>Comparative Genomics of a Bacterivorous Green Alga Reveals Evolutionary Causalities and Consequences of Phago-Mixotrophic Mode of Nutrition.</title>
        <authorList>
            <person name="Burns J.A."/>
            <person name="Paasch A."/>
            <person name="Narechania A."/>
            <person name="Kim E."/>
        </authorList>
    </citation>
    <scope>NUCLEOTIDE SEQUENCE [LARGE SCALE GENOMIC DNA]</scope>
    <source>
        <strain evidence="3 4">PLY_AMNH</strain>
    </source>
</reference>
<protein>
    <recommendedName>
        <fullName evidence="2">DCD domain-containing protein</fullName>
    </recommendedName>
</protein>
<dbReference type="AlphaFoldDB" id="A0AAE0F1C9"/>
<accession>A0AAE0F1C9</accession>
<dbReference type="InterPro" id="IPR013989">
    <property type="entry name" value="Dev_and_cell_death_domain"/>
</dbReference>
<dbReference type="PANTHER" id="PTHR46444:SF19">
    <property type="entry name" value="OS02G0745600 PROTEIN"/>
    <property type="match status" value="1"/>
</dbReference>